<organism evidence="2 3">
    <name type="scientific">Georgenia yuyongxinii</name>
    <dbReference type="NCBI Taxonomy" id="2589797"/>
    <lineage>
        <taxon>Bacteria</taxon>
        <taxon>Bacillati</taxon>
        <taxon>Actinomycetota</taxon>
        <taxon>Actinomycetes</taxon>
        <taxon>Micrococcales</taxon>
        <taxon>Bogoriellaceae</taxon>
        <taxon>Georgenia</taxon>
    </lineage>
</organism>
<keyword evidence="2" id="KW-0808">Transferase</keyword>
<sequence length="399" mass="42104">MRAPSSGPRTPPAPTPSSSPAAASSSSTPRWSARRRARCSTSRWSRASPSRRCSARCAAPGACGRSSPPTRPGSGTSTSSRTAPTAPPPAAAPAGTTSSPRPRSSPPSWPRPRSGCSATRPTASARPSGRRATPSSACRSTGWPSPSTWRRRPRCACTPRPARSGARPVSDQARLEASPADLAALLDRVATVRRRGGPDRGGRALIGLVGAPGAGKSTVAGLLAAAVEIAGTACAVVGMDGFHLAQAELERLGRTDRKGAPDTFDAEGYVALLRRIRVQRSDSATVYAPLFDRRLEEPVGSAVPVPATTPVVLTEGNYLLLPEEPWHRLRRLLDETWFVEVDDVERRARLLARHLAHGRPPEVASAFTHGSDERNAALIAATRARADVVVHWRTDPSVG</sequence>
<protein>
    <submittedName>
        <fullName evidence="2">Nucleoside/nucleotide kinase family protein</fullName>
    </submittedName>
</protein>
<feature type="compositionally biased region" description="Low complexity" evidence="1">
    <location>
        <begin position="39"/>
        <end position="84"/>
    </location>
</feature>
<evidence type="ECO:0000313" key="2">
    <source>
        <dbReference type="EMBL" id="TRW44893.1"/>
    </source>
</evidence>
<feature type="compositionally biased region" description="Low complexity" evidence="1">
    <location>
        <begin position="18"/>
        <end position="31"/>
    </location>
</feature>
<dbReference type="EMBL" id="VJXR01000033">
    <property type="protein sequence ID" value="TRW44893.1"/>
    <property type="molecule type" value="Genomic_DNA"/>
</dbReference>
<name>A0A552WR23_9MICO</name>
<proteinExistence type="predicted"/>
<keyword evidence="2" id="KW-0418">Kinase</keyword>
<dbReference type="SUPFAM" id="SSF52540">
    <property type="entry name" value="P-loop containing nucleoside triphosphate hydrolases"/>
    <property type="match status" value="1"/>
</dbReference>
<dbReference type="AlphaFoldDB" id="A0A552WR23"/>
<keyword evidence="3" id="KW-1185">Reference proteome</keyword>
<dbReference type="PANTHER" id="PTHR10285">
    <property type="entry name" value="URIDINE KINASE"/>
    <property type="match status" value="1"/>
</dbReference>
<reference evidence="2 3" key="1">
    <citation type="submission" date="2019-07" db="EMBL/GenBank/DDBJ databases">
        <title>Georgenia wutianyii sp. nov. and Georgenia *** sp. nov. isolated from plateau pika (Ochotona curzoniae) in the Qinghai-Tibet plateau of China.</title>
        <authorList>
            <person name="Tian Z."/>
        </authorList>
    </citation>
    <scope>NUCLEOTIDE SEQUENCE [LARGE SCALE GENOMIC DNA]</scope>
    <source>
        <strain evidence="2 3">Z446</strain>
    </source>
</reference>
<accession>A0A552WR23</accession>
<evidence type="ECO:0000256" key="1">
    <source>
        <dbReference type="SAM" id="MobiDB-lite"/>
    </source>
</evidence>
<dbReference type="Gene3D" id="3.40.50.300">
    <property type="entry name" value="P-loop containing nucleotide triphosphate hydrolases"/>
    <property type="match status" value="1"/>
</dbReference>
<dbReference type="InterPro" id="IPR027417">
    <property type="entry name" value="P-loop_NTPase"/>
</dbReference>
<dbReference type="NCBIfam" id="NF006743">
    <property type="entry name" value="PRK09270.1-2"/>
    <property type="match status" value="1"/>
</dbReference>
<dbReference type="Proteomes" id="UP000318693">
    <property type="component" value="Unassembled WGS sequence"/>
</dbReference>
<comment type="caution">
    <text evidence="2">The sequence shown here is derived from an EMBL/GenBank/DDBJ whole genome shotgun (WGS) entry which is preliminary data.</text>
</comment>
<feature type="compositionally biased region" description="Low complexity" evidence="1">
    <location>
        <begin position="92"/>
        <end position="102"/>
    </location>
</feature>
<dbReference type="GO" id="GO:0016301">
    <property type="term" value="F:kinase activity"/>
    <property type="evidence" value="ECO:0007669"/>
    <property type="project" value="UniProtKB-KW"/>
</dbReference>
<feature type="region of interest" description="Disordered" evidence="1">
    <location>
        <begin position="1"/>
        <end position="175"/>
    </location>
</feature>
<evidence type="ECO:0000313" key="3">
    <source>
        <dbReference type="Proteomes" id="UP000318693"/>
    </source>
</evidence>
<gene>
    <name evidence="2" type="ORF">FJ693_11810</name>
</gene>